<organism evidence="2 3">
    <name type="scientific">Oryza meyeriana var. granulata</name>
    <dbReference type="NCBI Taxonomy" id="110450"/>
    <lineage>
        <taxon>Eukaryota</taxon>
        <taxon>Viridiplantae</taxon>
        <taxon>Streptophyta</taxon>
        <taxon>Embryophyta</taxon>
        <taxon>Tracheophyta</taxon>
        <taxon>Spermatophyta</taxon>
        <taxon>Magnoliopsida</taxon>
        <taxon>Liliopsida</taxon>
        <taxon>Poales</taxon>
        <taxon>Poaceae</taxon>
        <taxon>BOP clade</taxon>
        <taxon>Oryzoideae</taxon>
        <taxon>Oryzeae</taxon>
        <taxon>Oryzinae</taxon>
        <taxon>Oryza</taxon>
        <taxon>Oryza meyeriana</taxon>
    </lineage>
</organism>
<evidence type="ECO:0000313" key="2">
    <source>
        <dbReference type="EMBL" id="KAF0891820.1"/>
    </source>
</evidence>
<feature type="region of interest" description="Disordered" evidence="1">
    <location>
        <begin position="61"/>
        <end position="140"/>
    </location>
</feature>
<comment type="caution">
    <text evidence="2">The sequence shown here is derived from an EMBL/GenBank/DDBJ whole genome shotgun (WGS) entry which is preliminary data.</text>
</comment>
<feature type="compositionally biased region" description="Low complexity" evidence="1">
    <location>
        <begin position="116"/>
        <end position="125"/>
    </location>
</feature>
<feature type="compositionally biased region" description="Low complexity" evidence="1">
    <location>
        <begin position="71"/>
        <end position="85"/>
    </location>
</feature>
<reference evidence="2 3" key="1">
    <citation type="submission" date="2019-11" db="EMBL/GenBank/DDBJ databases">
        <title>Whole genome sequence of Oryza granulata.</title>
        <authorList>
            <person name="Li W."/>
        </authorList>
    </citation>
    <scope>NUCLEOTIDE SEQUENCE [LARGE SCALE GENOMIC DNA]</scope>
    <source>
        <strain evidence="3">cv. Menghai</strain>
        <tissue evidence="2">Leaf</tissue>
    </source>
</reference>
<sequence length="203" mass="21127">MKLLHSSTIDVDGGKAMLLLPGSRRGRWKEHYFVCLGMTTPPYVGKRIAAVAGQWSTAAALRRGGGGGAESAGSATEAASGSRQRGSGGDRRGHEGGAVGSEADAVLGLRRRGKAAETAGGATEEPSGARRRRRRKLDGGGARVVAEKARCGSAVASDGCGVGGEMGWEEAHNGVGRALILLESGNDLSPWIEEIYRYKFSFK</sequence>
<accession>A0A6G1BUZ6</accession>
<evidence type="ECO:0000313" key="3">
    <source>
        <dbReference type="Proteomes" id="UP000479710"/>
    </source>
</evidence>
<keyword evidence="3" id="KW-1185">Reference proteome</keyword>
<dbReference type="AlphaFoldDB" id="A0A6G1BUZ6"/>
<protein>
    <submittedName>
        <fullName evidence="2">Uncharacterized protein</fullName>
    </submittedName>
</protein>
<gene>
    <name evidence="2" type="ORF">E2562_011000</name>
</gene>
<evidence type="ECO:0000256" key="1">
    <source>
        <dbReference type="SAM" id="MobiDB-lite"/>
    </source>
</evidence>
<name>A0A6G1BUZ6_9ORYZ</name>
<dbReference type="Proteomes" id="UP000479710">
    <property type="component" value="Unassembled WGS sequence"/>
</dbReference>
<proteinExistence type="predicted"/>
<dbReference type="EMBL" id="SPHZ02000011">
    <property type="protein sequence ID" value="KAF0891820.1"/>
    <property type="molecule type" value="Genomic_DNA"/>
</dbReference>